<dbReference type="AlphaFoldDB" id="A0AAW2TL82"/>
<evidence type="ECO:0000313" key="1">
    <source>
        <dbReference type="EMBL" id="KAL0404426.1"/>
    </source>
</evidence>
<sequence>MVKWAVELSEFDIEFRLRPTIKAQVLADFIIELAHDETSISTPTWSLYVDESPTVIGSGAGIVLESPQEDKLEYAIKLEFSMSNNEAKYEASWLGGGGGGISSGHRS</sequence>
<proteinExistence type="predicted"/>
<organism evidence="1">
    <name type="scientific">Sesamum radiatum</name>
    <name type="common">Black benniseed</name>
    <dbReference type="NCBI Taxonomy" id="300843"/>
    <lineage>
        <taxon>Eukaryota</taxon>
        <taxon>Viridiplantae</taxon>
        <taxon>Streptophyta</taxon>
        <taxon>Embryophyta</taxon>
        <taxon>Tracheophyta</taxon>
        <taxon>Spermatophyta</taxon>
        <taxon>Magnoliopsida</taxon>
        <taxon>eudicotyledons</taxon>
        <taxon>Gunneridae</taxon>
        <taxon>Pentapetalae</taxon>
        <taxon>asterids</taxon>
        <taxon>lamiids</taxon>
        <taxon>Lamiales</taxon>
        <taxon>Pedaliaceae</taxon>
        <taxon>Sesamum</taxon>
    </lineage>
</organism>
<protein>
    <recommendedName>
        <fullName evidence="2">Reverse transcriptase/retrotransposon-derived protein RNase H-like domain-containing protein</fullName>
    </recommendedName>
</protein>
<reference evidence="1" key="1">
    <citation type="submission" date="2020-06" db="EMBL/GenBank/DDBJ databases">
        <authorList>
            <person name="Li T."/>
            <person name="Hu X."/>
            <person name="Zhang T."/>
            <person name="Song X."/>
            <person name="Zhang H."/>
            <person name="Dai N."/>
            <person name="Sheng W."/>
            <person name="Hou X."/>
            <person name="Wei L."/>
        </authorList>
    </citation>
    <scope>NUCLEOTIDE SEQUENCE</scope>
    <source>
        <strain evidence="1">G02</strain>
        <tissue evidence="1">Leaf</tissue>
    </source>
</reference>
<evidence type="ECO:0008006" key="2">
    <source>
        <dbReference type="Google" id="ProtNLM"/>
    </source>
</evidence>
<dbReference type="PANTHER" id="PTHR48475:SF2">
    <property type="entry name" value="RIBONUCLEASE H"/>
    <property type="match status" value="1"/>
</dbReference>
<reference evidence="1" key="2">
    <citation type="journal article" date="2024" name="Plant">
        <title>Genomic evolution and insights into agronomic trait innovations of Sesamum species.</title>
        <authorList>
            <person name="Miao H."/>
            <person name="Wang L."/>
            <person name="Qu L."/>
            <person name="Liu H."/>
            <person name="Sun Y."/>
            <person name="Le M."/>
            <person name="Wang Q."/>
            <person name="Wei S."/>
            <person name="Zheng Y."/>
            <person name="Lin W."/>
            <person name="Duan Y."/>
            <person name="Cao H."/>
            <person name="Xiong S."/>
            <person name="Wang X."/>
            <person name="Wei L."/>
            <person name="Li C."/>
            <person name="Ma Q."/>
            <person name="Ju M."/>
            <person name="Zhao R."/>
            <person name="Li G."/>
            <person name="Mu C."/>
            <person name="Tian Q."/>
            <person name="Mei H."/>
            <person name="Zhang T."/>
            <person name="Gao T."/>
            <person name="Zhang H."/>
        </authorList>
    </citation>
    <scope>NUCLEOTIDE SEQUENCE</scope>
    <source>
        <strain evidence="1">G02</strain>
    </source>
</reference>
<accession>A0AAW2TL82</accession>
<dbReference type="EMBL" id="JACGWJ010000008">
    <property type="protein sequence ID" value="KAL0404426.1"/>
    <property type="molecule type" value="Genomic_DNA"/>
</dbReference>
<name>A0AAW2TL82_SESRA</name>
<comment type="caution">
    <text evidence="1">The sequence shown here is derived from an EMBL/GenBank/DDBJ whole genome shotgun (WGS) entry which is preliminary data.</text>
</comment>
<gene>
    <name evidence="1" type="ORF">Sradi_2083400</name>
</gene>
<dbReference type="PANTHER" id="PTHR48475">
    <property type="entry name" value="RIBONUCLEASE H"/>
    <property type="match status" value="1"/>
</dbReference>